<dbReference type="EMBL" id="FXUF01000001">
    <property type="protein sequence ID" value="SMP40577.1"/>
    <property type="molecule type" value="Genomic_DNA"/>
</dbReference>
<comment type="caution">
    <text evidence="1">The sequence shown here is derived from an EMBL/GenBank/DDBJ whole genome shotgun (WGS) entry which is preliminary data.</text>
</comment>
<dbReference type="Proteomes" id="UP001158066">
    <property type="component" value="Unassembled WGS sequence"/>
</dbReference>
<accession>A0AA45WTV2</accession>
<name>A0AA45WTV2_9CLOT</name>
<proteinExistence type="predicted"/>
<evidence type="ECO:0000313" key="1">
    <source>
        <dbReference type="EMBL" id="SMP40577.1"/>
    </source>
</evidence>
<evidence type="ECO:0000313" key="2">
    <source>
        <dbReference type="Proteomes" id="UP001158066"/>
    </source>
</evidence>
<dbReference type="RefSeq" id="WP_283407744.1">
    <property type="nucleotide sequence ID" value="NZ_FXUF01000001.1"/>
</dbReference>
<reference evidence="1" key="1">
    <citation type="submission" date="2017-05" db="EMBL/GenBank/DDBJ databases">
        <authorList>
            <person name="Varghese N."/>
            <person name="Submissions S."/>
        </authorList>
    </citation>
    <scope>NUCLEOTIDE SEQUENCE</scope>
    <source>
        <strain evidence="1">Su22</strain>
    </source>
</reference>
<gene>
    <name evidence="1" type="ORF">SAMN06296020_101399</name>
</gene>
<organism evidence="1 2">
    <name type="scientific">Anoxynatronum buryatiense</name>
    <dbReference type="NCBI Taxonomy" id="489973"/>
    <lineage>
        <taxon>Bacteria</taxon>
        <taxon>Bacillati</taxon>
        <taxon>Bacillota</taxon>
        <taxon>Clostridia</taxon>
        <taxon>Eubacteriales</taxon>
        <taxon>Clostridiaceae</taxon>
        <taxon>Anoxynatronum</taxon>
    </lineage>
</organism>
<protein>
    <submittedName>
        <fullName evidence="1">Uncharacterized protein</fullName>
    </submittedName>
</protein>
<keyword evidence="2" id="KW-1185">Reference proteome</keyword>
<sequence>MKLKEVLAKRDQLKNQIYALKRSIALCQIHLKDEEMIQDLTDIKAVLDAEFNDLSNGLKAIEEIEM</sequence>
<dbReference type="AlphaFoldDB" id="A0AA45WTV2"/>